<evidence type="ECO:0000256" key="8">
    <source>
        <dbReference type="ARBA" id="ARBA00049556"/>
    </source>
</evidence>
<dbReference type="Gene3D" id="3.40.50.720">
    <property type="entry name" value="NAD(P)-binding Rossmann-like Domain"/>
    <property type="match status" value="1"/>
</dbReference>
<dbReference type="Gene3D" id="1.10.1040.50">
    <property type="match status" value="1"/>
</dbReference>
<organism evidence="11 12">
    <name type="scientific">Paenibacillus rhizosphaerae</name>
    <dbReference type="NCBI Taxonomy" id="297318"/>
    <lineage>
        <taxon>Bacteria</taxon>
        <taxon>Bacillati</taxon>
        <taxon>Bacillota</taxon>
        <taxon>Bacilli</taxon>
        <taxon>Bacillales</taxon>
        <taxon>Paenibacillaceae</taxon>
        <taxon>Paenibacillus</taxon>
    </lineage>
</organism>
<feature type="domain" description="3-hydroxyacyl-CoA dehydrogenase NAD binding" evidence="10">
    <location>
        <begin position="7"/>
        <end position="205"/>
    </location>
</feature>
<keyword evidence="5" id="KW-0560">Oxidoreductase</keyword>
<evidence type="ECO:0000256" key="5">
    <source>
        <dbReference type="ARBA" id="ARBA00023002"/>
    </source>
</evidence>
<dbReference type="PANTHER" id="PTHR48075">
    <property type="entry name" value="3-HYDROXYACYL-COA DEHYDROGENASE FAMILY PROTEIN"/>
    <property type="match status" value="1"/>
</dbReference>
<dbReference type="Gene3D" id="3.90.226.10">
    <property type="entry name" value="2-enoyl-CoA Hydratase, Chain A, domain 1"/>
    <property type="match status" value="1"/>
</dbReference>
<dbReference type="Pfam" id="PF00725">
    <property type="entry name" value="3HCDH"/>
    <property type="match status" value="1"/>
</dbReference>
<evidence type="ECO:0000256" key="1">
    <source>
        <dbReference type="ARBA" id="ARBA00005005"/>
    </source>
</evidence>
<comment type="pathway">
    <text evidence="1">Lipid metabolism; fatty acid beta-oxidation.</text>
</comment>
<comment type="caution">
    <text evidence="11">The sequence shown here is derived from an EMBL/GenBank/DDBJ whole genome shotgun (WGS) entry which is preliminary data.</text>
</comment>
<dbReference type="RefSeq" id="WP_076165409.1">
    <property type="nucleotide sequence ID" value="NZ_MRTP01000001.1"/>
</dbReference>
<dbReference type="InterPro" id="IPR001753">
    <property type="entry name" value="Enoyl-CoA_hydra/iso"/>
</dbReference>
<dbReference type="GO" id="GO:0003857">
    <property type="term" value="F:(3S)-3-hydroxyacyl-CoA dehydrogenase (NAD+) activity"/>
    <property type="evidence" value="ECO:0007669"/>
    <property type="project" value="UniProtKB-EC"/>
</dbReference>
<gene>
    <name evidence="11" type="ORF">BK138_02640</name>
</gene>
<evidence type="ECO:0000259" key="10">
    <source>
        <dbReference type="Pfam" id="PF02737"/>
    </source>
</evidence>
<keyword evidence="7" id="KW-0443">Lipid metabolism</keyword>
<dbReference type="PANTHER" id="PTHR48075:SF7">
    <property type="entry name" value="3-HYDROXYACYL-COA DEHYDROGENASE-RELATED"/>
    <property type="match status" value="1"/>
</dbReference>
<dbReference type="CDD" id="cd06558">
    <property type="entry name" value="crotonase-like"/>
    <property type="match status" value="1"/>
</dbReference>
<dbReference type="UniPathway" id="UPA00659"/>
<dbReference type="InterPro" id="IPR029045">
    <property type="entry name" value="ClpP/crotonase-like_dom_sf"/>
</dbReference>
<keyword evidence="6" id="KW-0520">NAD</keyword>
<dbReference type="InterPro" id="IPR008927">
    <property type="entry name" value="6-PGluconate_DH-like_C_sf"/>
</dbReference>
<dbReference type="GO" id="GO:0006635">
    <property type="term" value="P:fatty acid beta-oxidation"/>
    <property type="evidence" value="ECO:0007669"/>
    <property type="project" value="UniProtKB-UniPathway"/>
</dbReference>
<dbReference type="InterPro" id="IPR036291">
    <property type="entry name" value="NAD(P)-bd_dom_sf"/>
</dbReference>
<keyword evidence="12" id="KW-1185">Reference proteome</keyword>
<keyword evidence="3" id="KW-0276">Fatty acid metabolism</keyword>
<dbReference type="Proteomes" id="UP000187172">
    <property type="component" value="Unassembled WGS sequence"/>
</dbReference>
<comment type="catalytic activity">
    <reaction evidence="8">
        <text>a (3S)-3-hydroxyacyl-CoA + NAD(+) = a 3-oxoacyl-CoA + NADH + H(+)</text>
        <dbReference type="Rhea" id="RHEA:22432"/>
        <dbReference type="ChEBI" id="CHEBI:15378"/>
        <dbReference type="ChEBI" id="CHEBI:57318"/>
        <dbReference type="ChEBI" id="CHEBI:57540"/>
        <dbReference type="ChEBI" id="CHEBI:57945"/>
        <dbReference type="ChEBI" id="CHEBI:90726"/>
        <dbReference type="EC" id="1.1.1.35"/>
    </reaction>
</comment>
<evidence type="ECO:0000259" key="9">
    <source>
        <dbReference type="Pfam" id="PF00725"/>
    </source>
</evidence>
<feature type="domain" description="3-hydroxyacyl-CoA dehydrogenase C-terminal" evidence="9">
    <location>
        <begin position="208"/>
        <end position="306"/>
    </location>
</feature>
<dbReference type="AlphaFoldDB" id="A0A1R1F0C5"/>
<name>A0A1R1F0C5_9BACL</name>
<comment type="similarity">
    <text evidence="2">Belongs to the 3-hydroxyacyl-CoA dehydrogenase family.</text>
</comment>
<evidence type="ECO:0000313" key="11">
    <source>
        <dbReference type="EMBL" id="OMF57513.1"/>
    </source>
</evidence>
<sequence length="800" mass="87560">MNKSIRKAAVIGSGIMGSGIAAHLANVGIPCLLLDVIPTQLTEEETKKGLTLEHPAVRSRLATSAIEKLSKIKPAPLYDPAFASRITPGNLEDHLPQISGVDWVIEVVVENLEVKQQLLKRVEEHWKPGTVVSSNTSGISINEMAAECGEAFRKHFLGTHFFNPPRYMKLLEIIPGRDTEPELVARMKDFCERVLGKGVVIAKDTPNFIANRIGTYGLLVTLQEMVEKGFTVEEVDAVTGPAMGRPKSATFRTLDLVGLDTFVHVADNVRMNVENEREQAVFTSPDVLTGMVARGWLGEKSGQGFYLKKKTPAGSEILSLDLKTLEYVPQMKPKSASLEAAKMAKGAGAKTKALLGTKDRYSELAWNILKQVLVYSAEKVGEIADSVKEIDDAMKWGFSWELGPFETWDAIGLARSVERMEAEGLTVPAWVKEWVAAGHKSFYKQEEGRLYSIHVASGAYREVEQPEEVINLRSLKEQNKVVKGNSGASLIDIGDGVACLEFHSPNNAIGEDILSMITQSIDEVRSNFRGLVIANQARNFCVGANIMLLLMEAQDEEWDEINEIIRKFQYTMYALKRFEKPVVAAPHRMCLGGGVESCMPADLVIAAPETYYGLVEVGVGLIPAGGGCKELALRASQTAGLPDADLQPHINHIFQTVGTATVSTSGHDAKRLGYLRPSDRVAVSQDVQIYQAKQAVLGLDRSGYEPIPQEKIRVVGAEGKAVLQLGALGMKQSGYISDHDYLIARKLAHVLAGGDVPAGTLVSEEYMLDLEREAFLSLCGETKTQQRMHHMLTKGKALRN</sequence>
<dbReference type="Pfam" id="PF02737">
    <property type="entry name" value="3HCDH_N"/>
    <property type="match status" value="1"/>
</dbReference>
<evidence type="ECO:0000256" key="7">
    <source>
        <dbReference type="ARBA" id="ARBA00023098"/>
    </source>
</evidence>
<accession>A0A1R1F0C5</accession>
<dbReference type="SUPFAM" id="SSF51735">
    <property type="entry name" value="NAD(P)-binding Rossmann-fold domains"/>
    <property type="match status" value="1"/>
</dbReference>
<dbReference type="InterPro" id="IPR006108">
    <property type="entry name" value="3HC_DH_C"/>
</dbReference>
<evidence type="ECO:0000256" key="6">
    <source>
        <dbReference type="ARBA" id="ARBA00023027"/>
    </source>
</evidence>
<evidence type="ECO:0000256" key="4">
    <source>
        <dbReference type="ARBA" id="ARBA00022963"/>
    </source>
</evidence>
<evidence type="ECO:0000256" key="2">
    <source>
        <dbReference type="ARBA" id="ARBA00009463"/>
    </source>
</evidence>
<dbReference type="STRING" id="297318.BK138_02640"/>
<keyword evidence="4" id="KW-0442">Lipid degradation</keyword>
<dbReference type="EMBL" id="MRTP01000001">
    <property type="protein sequence ID" value="OMF57513.1"/>
    <property type="molecule type" value="Genomic_DNA"/>
</dbReference>
<dbReference type="SUPFAM" id="SSF48179">
    <property type="entry name" value="6-phosphogluconate dehydrogenase C-terminal domain-like"/>
    <property type="match status" value="2"/>
</dbReference>
<protein>
    <submittedName>
        <fullName evidence="11">3-hydroxyacyl-CoA dehydrogenase</fullName>
    </submittedName>
</protein>
<proteinExistence type="inferred from homology"/>
<dbReference type="Pfam" id="PF00378">
    <property type="entry name" value="ECH_1"/>
    <property type="match status" value="1"/>
</dbReference>
<evidence type="ECO:0000313" key="12">
    <source>
        <dbReference type="Proteomes" id="UP000187172"/>
    </source>
</evidence>
<dbReference type="SUPFAM" id="SSF52096">
    <property type="entry name" value="ClpP/crotonase"/>
    <property type="match status" value="1"/>
</dbReference>
<evidence type="ECO:0000256" key="3">
    <source>
        <dbReference type="ARBA" id="ARBA00022832"/>
    </source>
</evidence>
<reference evidence="11 12" key="1">
    <citation type="submission" date="2016-11" db="EMBL/GenBank/DDBJ databases">
        <title>Paenibacillus species isolates.</title>
        <authorList>
            <person name="Beno S.M."/>
        </authorList>
    </citation>
    <scope>NUCLEOTIDE SEQUENCE [LARGE SCALE GENOMIC DNA]</scope>
    <source>
        <strain evidence="11 12">FSL R5-0378</strain>
    </source>
</reference>
<dbReference type="InterPro" id="IPR006176">
    <property type="entry name" value="3-OHacyl-CoA_DH_NAD-bd"/>
</dbReference>
<dbReference type="GO" id="GO:0070403">
    <property type="term" value="F:NAD+ binding"/>
    <property type="evidence" value="ECO:0007669"/>
    <property type="project" value="InterPro"/>
</dbReference>